<evidence type="ECO:0000313" key="7">
    <source>
        <dbReference type="EMBL" id="MCS3922782.1"/>
    </source>
</evidence>
<organism evidence="7 8">
    <name type="scientific">Methanococcus voltae PS</name>
    <dbReference type="NCBI Taxonomy" id="523842"/>
    <lineage>
        <taxon>Archaea</taxon>
        <taxon>Methanobacteriati</taxon>
        <taxon>Methanobacteriota</taxon>
        <taxon>Methanomada group</taxon>
        <taxon>Methanococci</taxon>
        <taxon>Methanococcales</taxon>
        <taxon>Methanococcaceae</taxon>
        <taxon>Methanococcus</taxon>
    </lineage>
</organism>
<dbReference type="SUPFAM" id="SSF56801">
    <property type="entry name" value="Acetyl-CoA synthetase-like"/>
    <property type="match status" value="1"/>
</dbReference>
<dbReference type="Gene3D" id="3.30.300.30">
    <property type="match status" value="1"/>
</dbReference>
<evidence type="ECO:0000256" key="2">
    <source>
        <dbReference type="ARBA" id="ARBA00022598"/>
    </source>
</evidence>
<evidence type="ECO:0000259" key="6">
    <source>
        <dbReference type="Pfam" id="PF13193"/>
    </source>
</evidence>
<dbReference type="InterPro" id="IPR042099">
    <property type="entry name" value="ANL_N_sf"/>
</dbReference>
<dbReference type="InterPro" id="IPR025110">
    <property type="entry name" value="AMP-bd_C"/>
</dbReference>
<evidence type="ECO:0000259" key="5">
    <source>
        <dbReference type="Pfam" id="PF00501"/>
    </source>
</evidence>
<dbReference type="EC" id="6.2.1.1" evidence="7"/>
<dbReference type="Proteomes" id="UP001140258">
    <property type="component" value="Unassembled WGS sequence"/>
</dbReference>
<evidence type="ECO:0000313" key="8">
    <source>
        <dbReference type="Proteomes" id="UP001140258"/>
    </source>
</evidence>
<evidence type="ECO:0000256" key="3">
    <source>
        <dbReference type="ARBA" id="ARBA00022741"/>
    </source>
</evidence>
<name>A0ABT2EY90_METVO</name>
<keyword evidence="8" id="KW-1185">Reference proteome</keyword>
<protein>
    <submittedName>
        <fullName evidence="7">Acetyl-CoA synthetase</fullName>
        <ecNumber evidence="7">6.2.1.1</ecNumber>
    </submittedName>
</protein>
<sequence>MVSLLNEYVNKLDFESYEDFKENFKINVPENFNFAYDIVDRYAKEYPDKKALVWCNDEGVEKIYSFADIKKYSDKTANFFLSKGIKKGDVVMLTLKSRYEFWFCILALHKIGAIALPATHMLTTRDIIYRAEEAQMKMVVCIDDESVLQYVDEAYNEVSDDLKFQRVSVGDKDVENWLNFREEFEKTSEDFVRPKDCETETGDTMVAYFSSGTSGFPKLIKHDYLYPLGHILTSKFWQNVQEDGLHYTVADTGWAKCLWGKLYGQWICGSAVFVYDYERFDAKHMLDKASKHGVTTFCAPPTVYRFLIKEDLTKYNFSTLKYAVTAGEPLNPEVYNKFYEYTGLKLMEGFGQTELVAVIANFPGMEPKPGSMGKTSPMYNIKLLNYAGEECDIGEEGEIVVLTDRENKPVGMFSGYHDEEKTKSAWYDGIYHTGDTAWKDEDGYLWFVGRTDDIIKSSGYKIGPFEVESALMTHPAVLECAITGVPHPVRGQVVKATIVLAKDYLASDDLMKELQNHVKNTTAPYKYPRIVEFVEELPKTISGKIRRNCIRHNDKDLCNE</sequence>
<dbReference type="Pfam" id="PF00501">
    <property type="entry name" value="AMP-binding"/>
    <property type="match status" value="1"/>
</dbReference>
<reference evidence="7" key="1">
    <citation type="submission" date="2022-08" db="EMBL/GenBank/DDBJ databases">
        <title>Genomic Encyclopedia of Type Strains, Phase V (KMG-V): Genome sequencing to study the core and pangenomes of soil and plant-associated prokaryotes.</title>
        <authorList>
            <person name="Whitman W."/>
        </authorList>
    </citation>
    <scope>NUCLEOTIDE SEQUENCE</scope>
    <source>
        <strain evidence="7">PS</strain>
    </source>
</reference>
<dbReference type="PANTHER" id="PTHR43605:SF10">
    <property type="entry name" value="ACYL-COA SYNTHETASE MEDIUM CHAIN FAMILY MEMBER 3"/>
    <property type="match status" value="1"/>
</dbReference>
<dbReference type="EMBL" id="JANUCQ010000004">
    <property type="protein sequence ID" value="MCS3922782.1"/>
    <property type="molecule type" value="Genomic_DNA"/>
</dbReference>
<feature type="domain" description="AMP-binding enzyme C-terminal" evidence="6">
    <location>
        <begin position="466"/>
        <end position="544"/>
    </location>
</feature>
<dbReference type="InterPro" id="IPR000873">
    <property type="entry name" value="AMP-dep_synth/lig_dom"/>
</dbReference>
<keyword evidence="4" id="KW-0067">ATP-binding</keyword>
<dbReference type="PANTHER" id="PTHR43605">
    <property type="entry name" value="ACYL-COENZYME A SYNTHETASE"/>
    <property type="match status" value="1"/>
</dbReference>
<comment type="caution">
    <text evidence="7">The sequence shown here is derived from an EMBL/GenBank/DDBJ whole genome shotgun (WGS) entry which is preliminary data.</text>
</comment>
<dbReference type="GO" id="GO:0003987">
    <property type="term" value="F:acetate-CoA ligase activity"/>
    <property type="evidence" value="ECO:0007669"/>
    <property type="project" value="UniProtKB-EC"/>
</dbReference>
<comment type="similarity">
    <text evidence="1">Belongs to the ATP-dependent AMP-binding enzyme family.</text>
</comment>
<evidence type="ECO:0000256" key="1">
    <source>
        <dbReference type="ARBA" id="ARBA00006432"/>
    </source>
</evidence>
<dbReference type="InterPro" id="IPR051087">
    <property type="entry name" value="Mitochondrial_ACSM"/>
</dbReference>
<proteinExistence type="inferred from homology"/>
<gene>
    <name evidence="7" type="ORF">M2325_001492</name>
</gene>
<accession>A0ABT2EY90</accession>
<dbReference type="InterPro" id="IPR045851">
    <property type="entry name" value="AMP-bd_C_sf"/>
</dbReference>
<evidence type="ECO:0000256" key="4">
    <source>
        <dbReference type="ARBA" id="ARBA00022840"/>
    </source>
</evidence>
<dbReference type="Gene3D" id="3.40.50.12780">
    <property type="entry name" value="N-terminal domain of ligase-like"/>
    <property type="match status" value="1"/>
</dbReference>
<feature type="domain" description="AMP-dependent synthetase/ligase" evidence="5">
    <location>
        <begin position="40"/>
        <end position="416"/>
    </location>
</feature>
<keyword evidence="2 7" id="KW-0436">Ligase</keyword>
<keyword evidence="3" id="KW-0547">Nucleotide-binding</keyword>
<dbReference type="RefSeq" id="WP_259052461.1">
    <property type="nucleotide sequence ID" value="NZ_JANUCQ010000004.1"/>
</dbReference>
<dbReference type="Pfam" id="PF13193">
    <property type="entry name" value="AMP-binding_C"/>
    <property type="match status" value="1"/>
</dbReference>